<dbReference type="Pfam" id="PF23139">
    <property type="entry name" value="OB_YrrC"/>
    <property type="match status" value="1"/>
</dbReference>
<organism evidence="6 7">
    <name type="scientific">Megasphaera hutchinsoni</name>
    <dbReference type="NCBI Taxonomy" id="1588748"/>
    <lineage>
        <taxon>Bacteria</taxon>
        <taxon>Bacillati</taxon>
        <taxon>Bacillota</taxon>
        <taxon>Negativicutes</taxon>
        <taxon>Veillonellales</taxon>
        <taxon>Veillonellaceae</taxon>
        <taxon>Megasphaera</taxon>
    </lineage>
</organism>
<dbReference type="InterPro" id="IPR027785">
    <property type="entry name" value="UvrD-like_helicase_C"/>
</dbReference>
<dbReference type="STRING" id="1588748.HMPREF3182_00946"/>
<keyword evidence="3" id="KW-0238">DNA-binding</keyword>
<keyword evidence="3 6" id="KW-0347">Helicase</keyword>
<dbReference type="InterPro" id="IPR003593">
    <property type="entry name" value="AAA+_ATPase"/>
</dbReference>
<feature type="domain" description="AAA+ ATPase" evidence="5">
    <location>
        <begin position="336"/>
        <end position="482"/>
    </location>
</feature>
<keyword evidence="3" id="KW-0378">Hydrolase</keyword>
<dbReference type="CDD" id="cd18809">
    <property type="entry name" value="SF1_C_RecD"/>
    <property type="match status" value="1"/>
</dbReference>
<dbReference type="NCBIfam" id="TIGR01448">
    <property type="entry name" value="recD_rel"/>
    <property type="match status" value="1"/>
</dbReference>
<name>A0A134CF95_9FIRM</name>
<dbReference type="Pfam" id="PF14520">
    <property type="entry name" value="HHH_5"/>
    <property type="match status" value="1"/>
</dbReference>
<dbReference type="InterPro" id="IPR003583">
    <property type="entry name" value="Hlx-hairpin-Hlx_DNA-bd_motif"/>
</dbReference>
<dbReference type="GO" id="GO:0017116">
    <property type="term" value="F:single-stranded DNA helicase activity"/>
    <property type="evidence" value="ECO:0007669"/>
    <property type="project" value="TreeGrafter"/>
</dbReference>
<dbReference type="InterPro" id="IPR041451">
    <property type="entry name" value="RecD2_SH13"/>
</dbReference>
<dbReference type="EC" id="5.6.2.3" evidence="3"/>
<dbReference type="GO" id="GO:0005524">
    <property type="term" value="F:ATP binding"/>
    <property type="evidence" value="ECO:0007669"/>
    <property type="project" value="UniProtKB-UniRule"/>
</dbReference>
<keyword evidence="2 3" id="KW-0067">ATP-binding</keyword>
<dbReference type="InterPro" id="IPR055446">
    <property type="entry name" value="RecD2_N_OB"/>
</dbReference>
<dbReference type="Gene3D" id="1.10.10.2220">
    <property type="match status" value="1"/>
</dbReference>
<dbReference type="GO" id="GO:0016887">
    <property type="term" value="F:ATP hydrolysis activity"/>
    <property type="evidence" value="ECO:0007669"/>
    <property type="project" value="RHEA"/>
</dbReference>
<sequence>MSELNEWVGIVERILFISKEKDFYIFVMSQDGGPKKVTVKGSGRAVTVGERIRVHGKWVQHRKYGRQIAAQAWQILVSDTLEGTKRFLASSYIPGMGPVLAQRIVDTFGNKAMDILQNEPERLLQIEGMGKQKLESIRKALADKEWDYQLALDLEQHGISGKYAIHLINAYESHVLEVLKTDAYRLIQDIQGIGFIVADKIALAYGMDTHHKKRICAALYYVLEGETYNGNVCVPQELLIQETVKLLHVEEAVVADTLTSLVEGQFLKTEEYQHQVYVYLIEKYCEEVAVARRIREMSKIRDKNMCGVELFLKTWQKESDFTLAKEQQQAVKASVRSPILVITGGPGTGKTTIIQAVIKLAEQRQERIALCAPTGRAAKRLHEATSHKAETVHRLLGANGKSFEYDEDNLLSVDLVIVDEVSMLDMNMCYHLFQALPEGCRCIFVGDADQLPSVGVGRVLHDLIRSEQIPVVRLKTIFRQKNGGRIVTNAHLINQGQFPICNEDSEFTWIEVDSEEEGAAQITALYGEIMKKEDDLFSVQVLSPMYKNPCGVDNLNALIQEKYNPSQPNKSEYCTEKWTFRVGDKVMQRQNNYDEGIFNGDMGTVFSVQAERVFVRFAERDVSYTSKDISQITPAYATTVHKSQGSEYGTVILAFVNSQYIMLQRNLFYTAVTRAKKRVILVGMEAAIQRAVTNVRNNQRYTLLAERLRGKELW</sequence>
<dbReference type="PANTHER" id="PTHR43788:SF6">
    <property type="entry name" value="DNA HELICASE B"/>
    <property type="match status" value="1"/>
</dbReference>
<evidence type="ECO:0000313" key="6">
    <source>
        <dbReference type="EMBL" id="KXB90865.1"/>
    </source>
</evidence>
<evidence type="ECO:0000256" key="2">
    <source>
        <dbReference type="ARBA" id="ARBA00022840"/>
    </source>
</evidence>
<comment type="similarity">
    <text evidence="3">Belongs to the RecD family. RecD2 subfamily.</text>
</comment>
<gene>
    <name evidence="3" type="primary">recD2</name>
    <name evidence="6" type="ORF">HMPREF3182_00946</name>
</gene>
<feature type="domain" description="Helix-hairpin-helix DNA-binding motif class 1" evidence="4">
    <location>
        <begin position="185"/>
        <end position="204"/>
    </location>
</feature>
<dbReference type="Gene3D" id="3.40.50.300">
    <property type="entry name" value="P-loop containing nucleotide triphosphate hydrolases"/>
    <property type="match status" value="2"/>
</dbReference>
<comment type="function">
    <text evidence="3">DNA-dependent ATPase and ATP-dependent 5'-3' DNA helicase. Has no activity on blunt DNA or DNA with 3'-overhangs, requires at least 10 bases of 5'-ssDNA for helicase activity.</text>
</comment>
<dbReference type="Proteomes" id="UP000070160">
    <property type="component" value="Unassembled WGS sequence"/>
</dbReference>
<evidence type="ECO:0000259" key="5">
    <source>
        <dbReference type="SMART" id="SM00382"/>
    </source>
</evidence>
<dbReference type="SMART" id="SM00278">
    <property type="entry name" value="HhH1"/>
    <property type="match status" value="3"/>
</dbReference>
<dbReference type="InterPro" id="IPR027417">
    <property type="entry name" value="P-loop_NTPase"/>
</dbReference>
<dbReference type="EMBL" id="LSDT01000043">
    <property type="protein sequence ID" value="KXB90865.1"/>
    <property type="molecule type" value="Genomic_DNA"/>
</dbReference>
<dbReference type="Gene3D" id="1.10.150.20">
    <property type="entry name" value="5' to 3' exonuclease, C-terminal subdomain"/>
    <property type="match status" value="1"/>
</dbReference>
<evidence type="ECO:0000313" key="7">
    <source>
        <dbReference type="Proteomes" id="UP000070160"/>
    </source>
</evidence>
<keyword evidence="3" id="KW-0413">Isomerase</keyword>
<dbReference type="SUPFAM" id="SSF52540">
    <property type="entry name" value="P-loop containing nucleoside triphosphate hydrolases"/>
    <property type="match status" value="1"/>
</dbReference>
<dbReference type="Gene3D" id="2.30.30.940">
    <property type="match status" value="1"/>
</dbReference>
<proteinExistence type="inferred from homology"/>
<dbReference type="Pfam" id="PF13538">
    <property type="entry name" value="UvrD_C_2"/>
    <property type="match status" value="1"/>
</dbReference>
<accession>A0A134CF95</accession>
<dbReference type="HAMAP" id="MF_01488">
    <property type="entry name" value="RecD2"/>
    <property type="match status" value="1"/>
</dbReference>
<dbReference type="InterPro" id="IPR029493">
    <property type="entry name" value="RecD2-like_HHH"/>
</dbReference>
<dbReference type="InterPro" id="IPR050534">
    <property type="entry name" value="Coronavir_polyprotein_1ab"/>
</dbReference>
<dbReference type="AlphaFoldDB" id="A0A134CF95"/>
<dbReference type="Pfam" id="PF13245">
    <property type="entry name" value="AAA_19"/>
    <property type="match status" value="1"/>
</dbReference>
<comment type="caution">
    <text evidence="6">The sequence shown here is derived from an EMBL/GenBank/DDBJ whole genome shotgun (WGS) entry which is preliminary data.</text>
</comment>
<dbReference type="SUPFAM" id="SSF47781">
    <property type="entry name" value="RuvA domain 2-like"/>
    <property type="match status" value="1"/>
</dbReference>
<comment type="catalytic activity">
    <reaction evidence="3">
        <text>ATP + H2O = ADP + phosphate + H(+)</text>
        <dbReference type="Rhea" id="RHEA:13065"/>
        <dbReference type="ChEBI" id="CHEBI:15377"/>
        <dbReference type="ChEBI" id="CHEBI:15378"/>
        <dbReference type="ChEBI" id="CHEBI:30616"/>
        <dbReference type="ChEBI" id="CHEBI:43474"/>
        <dbReference type="ChEBI" id="CHEBI:456216"/>
        <dbReference type="EC" id="5.6.2.3"/>
    </reaction>
</comment>
<dbReference type="InterPro" id="IPR010994">
    <property type="entry name" value="RuvA_2-like"/>
</dbReference>
<evidence type="ECO:0000259" key="4">
    <source>
        <dbReference type="SMART" id="SM00278"/>
    </source>
</evidence>
<feature type="domain" description="Helix-hairpin-helix DNA-binding motif class 1" evidence="4">
    <location>
        <begin position="121"/>
        <end position="140"/>
    </location>
</feature>
<dbReference type="GO" id="GO:0003677">
    <property type="term" value="F:DNA binding"/>
    <property type="evidence" value="ECO:0007669"/>
    <property type="project" value="UniProtKB-UniRule"/>
</dbReference>
<dbReference type="GO" id="GO:0043139">
    <property type="term" value="F:5'-3' DNA helicase activity"/>
    <property type="evidence" value="ECO:0007669"/>
    <property type="project" value="UniProtKB-UniRule"/>
</dbReference>
<dbReference type="PATRIC" id="fig|1588748.3.peg.910"/>
<dbReference type="Pfam" id="PF18335">
    <property type="entry name" value="SH3_13"/>
    <property type="match status" value="1"/>
</dbReference>
<dbReference type="CDD" id="cd17933">
    <property type="entry name" value="DEXSc_RecD-like"/>
    <property type="match status" value="1"/>
</dbReference>
<reference evidence="7" key="1">
    <citation type="submission" date="2016-01" db="EMBL/GenBank/DDBJ databases">
        <authorList>
            <person name="Mitreva M."/>
            <person name="Pepin K.H."/>
            <person name="Mihindukulasuriya K.A."/>
            <person name="Fulton R."/>
            <person name="Fronick C."/>
            <person name="O'Laughlin M."/>
            <person name="Miner T."/>
            <person name="Herter B."/>
            <person name="Rosa B.A."/>
            <person name="Cordes M."/>
            <person name="Tomlinson C."/>
            <person name="Wollam A."/>
            <person name="Palsikar V.B."/>
            <person name="Mardis E.R."/>
            <person name="Wilson R.K."/>
        </authorList>
    </citation>
    <scope>NUCLEOTIDE SEQUENCE [LARGE SCALE GENOMIC DNA]</scope>
    <source>
        <strain evidence="7">KA00182</strain>
    </source>
</reference>
<feature type="binding site" evidence="3">
    <location>
        <begin position="347"/>
        <end position="351"/>
    </location>
    <ligand>
        <name>ATP</name>
        <dbReference type="ChEBI" id="CHEBI:30616"/>
    </ligand>
</feature>
<dbReference type="PANTHER" id="PTHR43788">
    <property type="entry name" value="DNA2/NAM7 HELICASE FAMILY MEMBER"/>
    <property type="match status" value="1"/>
</dbReference>
<evidence type="ECO:0000256" key="1">
    <source>
        <dbReference type="ARBA" id="ARBA00022741"/>
    </source>
</evidence>
<dbReference type="InterPro" id="IPR006345">
    <property type="entry name" value="RecD2"/>
</dbReference>
<dbReference type="SMART" id="SM00382">
    <property type="entry name" value="AAA"/>
    <property type="match status" value="1"/>
</dbReference>
<dbReference type="GO" id="GO:0009338">
    <property type="term" value="C:exodeoxyribonuclease V complex"/>
    <property type="evidence" value="ECO:0007669"/>
    <property type="project" value="TreeGrafter"/>
</dbReference>
<protein>
    <recommendedName>
        <fullName evidence="3">ATP-dependent RecD2 DNA helicase</fullName>
        <ecNumber evidence="3">5.6.2.3</ecNumber>
    </recommendedName>
    <alternativeName>
        <fullName evidence="3">DNA 5'-3' helicase subunit RecD2</fullName>
    </alternativeName>
</protein>
<dbReference type="GO" id="GO:0006310">
    <property type="term" value="P:DNA recombination"/>
    <property type="evidence" value="ECO:0007669"/>
    <property type="project" value="InterPro"/>
</dbReference>
<evidence type="ECO:0000256" key="3">
    <source>
        <dbReference type="HAMAP-Rule" id="MF_01488"/>
    </source>
</evidence>
<keyword evidence="7" id="KW-1185">Reference proteome</keyword>
<keyword evidence="1 3" id="KW-0547">Nucleotide-binding</keyword>
<feature type="domain" description="Helix-hairpin-helix DNA-binding motif class 1" evidence="4">
    <location>
        <begin position="86"/>
        <end position="107"/>
    </location>
</feature>
<dbReference type="GO" id="GO:0006281">
    <property type="term" value="P:DNA repair"/>
    <property type="evidence" value="ECO:0007669"/>
    <property type="project" value="InterPro"/>
</dbReference>
<dbReference type="Pfam" id="PF14490">
    <property type="entry name" value="HHH_RecD2"/>
    <property type="match status" value="1"/>
</dbReference>
<dbReference type="RefSeq" id="WP_062485684.1">
    <property type="nucleotide sequence ID" value="NZ_KQ960952.1"/>
</dbReference>